<protein>
    <recommendedName>
        <fullName evidence="2">diguanylate cyclase</fullName>
        <ecNumber evidence="2">2.7.7.65</ecNumber>
    </recommendedName>
</protein>
<proteinExistence type="predicted"/>
<dbReference type="SUPFAM" id="SSF55073">
    <property type="entry name" value="Nucleotide cyclase"/>
    <property type="match status" value="1"/>
</dbReference>
<evidence type="ECO:0000256" key="5">
    <source>
        <dbReference type="PROSITE-ProRule" id="PRU00110"/>
    </source>
</evidence>
<feature type="modified residue" description="4-aspartylphosphate" evidence="6">
    <location>
        <position position="52"/>
    </location>
</feature>
<sequence length="434" mass="48312">MYTVLAADDAKDTLMLLEFDLQAEGYQVVKALDGESALTAIQNDNIDILLLDLYMPGMSGIETLKKIKENPEWVNIPVIMLSASDDEDQIVQALELGAHDYVTKPYIAKVLLARIRNALRLREKTLTLENLAKTDFLTNLNNKGQFEKLSLKAINQTSRSIQNLSMAMIDIDHFKSVNDNYGHEAGDIVLKQFAGLLASTFRDYDITGRVGGEEFAVCMPNVGLPDALSVCERFRKALEQMPMELGTEQIFVTASIGIACAQHPNVGYDFNQLMQNADKFLYQAKQQSRNITLSHPSETAQPTQAVVVETEPMAAENQEDGLVGIDYQVGLDNVLGDDSLFREILHMFYDDHHEDGLRIQQAIDNDDQGRIKHLVHTLKGVACSVGALQLFERAKLLDVAANDGDKESYQGLFDNVSFELARVINGIKVELKIE</sequence>
<keyword evidence="6" id="KW-0597">Phosphoprotein</keyword>
<dbReference type="PANTHER" id="PTHR45138">
    <property type="entry name" value="REGULATORY COMPONENTS OF SENSORY TRANSDUCTION SYSTEM"/>
    <property type="match status" value="1"/>
</dbReference>
<dbReference type="GO" id="GO:0000160">
    <property type="term" value="P:phosphorelay signal transduction system"/>
    <property type="evidence" value="ECO:0007669"/>
    <property type="project" value="UniProtKB-KW"/>
</dbReference>
<dbReference type="AlphaFoldDB" id="A0A3E0TPP6"/>
<evidence type="ECO:0000256" key="2">
    <source>
        <dbReference type="ARBA" id="ARBA00012528"/>
    </source>
</evidence>
<dbReference type="CDD" id="cd17574">
    <property type="entry name" value="REC_OmpR"/>
    <property type="match status" value="1"/>
</dbReference>
<gene>
    <name evidence="10" type="ORF">DXX93_08390</name>
</gene>
<dbReference type="OrthoDB" id="9812260at2"/>
<dbReference type="InterPro" id="IPR043128">
    <property type="entry name" value="Rev_trsase/Diguanyl_cyclase"/>
</dbReference>
<dbReference type="Proteomes" id="UP000256478">
    <property type="component" value="Unassembled WGS sequence"/>
</dbReference>
<dbReference type="GO" id="GO:1902201">
    <property type="term" value="P:negative regulation of bacterial-type flagellum-dependent cell motility"/>
    <property type="evidence" value="ECO:0007669"/>
    <property type="project" value="TreeGrafter"/>
</dbReference>
<evidence type="ECO:0000256" key="1">
    <source>
        <dbReference type="ARBA" id="ARBA00001946"/>
    </source>
</evidence>
<dbReference type="Pfam" id="PF00990">
    <property type="entry name" value="GGDEF"/>
    <property type="match status" value="1"/>
</dbReference>
<dbReference type="GO" id="GO:0052621">
    <property type="term" value="F:diguanylate cyclase activity"/>
    <property type="evidence" value="ECO:0007669"/>
    <property type="project" value="UniProtKB-EC"/>
</dbReference>
<organism evidence="10 11">
    <name type="scientific">Thalassotalea euphylliae</name>
    <dbReference type="NCBI Taxonomy" id="1655234"/>
    <lineage>
        <taxon>Bacteria</taxon>
        <taxon>Pseudomonadati</taxon>
        <taxon>Pseudomonadota</taxon>
        <taxon>Gammaproteobacteria</taxon>
        <taxon>Alteromonadales</taxon>
        <taxon>Colwelliaceae</taxon>
        <taxon>Thalassotalea</taxon>
    </lineage>
</organism>
<dbReference type="PANTHER" id="PTHR45138:SF9">
    <property type="entry name" value="DIGUANYLATE CYCLASE DGCM-RELATED"/>
    <property type="match status" value="1"/>
</dbReference>
<evidence type="ECO:0000256" key="6">
    <source>
        <dbReference type="PROSITE-ProRule" id="PRU00169"/>
    </source>
</evidence>
<dbReference type="Gene3D" id="3.30.70.270">
    <property type="match status" value="1"/>
</dbReference>
<dbReference type="RefSeq" id="WP_116007708.1">
    <property type="nucleotide sequence ID" value="NZ_QUOU01000001.1"/>
</dbReference>
<dbReference type="NCBIfam" id="TIGR00254">
    <property type="entry name" value="GGDEF"/>
    <property type="match status" value="1"/>
</dbReference>
<dbReference type="SUPFAM" id="SSF47226">
    <property type="entry name" value="Histidine-containing phosphotransfer domain, HPT domain"/>
    <property type="match status" value="1"/>
</dbReference>
<dbReference type="Pfam" id="PF01627">
    <property type="entry name" value="Hpt"/>
    <property type="match status" value="1"/>
</dbReference>
<dbReference type="PROSITE" id="PS50894">
    <property type="entry name" value="HPT"/>
    <property type="match status" value="1"/>
</dbReference>
<evidence type="ECO:0000313" key="10">
    <source>
        <dbReference type="EMBL" id="REL26591.1"/>
    </source>
</evidence>
<comment type="cofactor">
    <cofactor evidence="1">
        <name>Mg(2+)</name>
        <dbReference type="ChEBI" id="CHEBI:18420"/>
    </cofactor>
</comment>
<dbReference type="GO" id="GO:0043709">
    <property type="term" value="P:cell adhesion involved in single-species biofilm formation"/>
    <property type="evidence" value="ECO:0007669"/>
    <property type="project" value="TreeGrafter"/>
</dbReference>
<comment type="caution">
    <text evidence="10">The sequence shown here is derived from an EMBL/GenBank/DDBJ whole genome shotgun (WGS) entry which is preliminary data.</text>
</comment>
<feature type="domain" description="GGDEF" evidence="8">
    <location>
        <begin position="162"/>
        <end position="297"/>
    </location>
</feature>
<dbReference type="EC" id="2.7.7.65" evidence="2"/>
<dbReference type="InterPro" id="IPR011006">
    <property type="entry name" value="CheY-like_superfamily"/>
</dbReference>
<dbReference type="InterPro" id="IPR008207">
    <property type="entry name" value="Sig_transdc_His_kin_Hpt_dom"/>
</dbReference>
<evidence type="ECO:0000259" key="9">
    <source>
        <dbReference type="PROSITE" id="PS50894"/>
    </source>
</evidence>
<dbReference type="InterPro" id="IPR029787">
    <property type="entry name" value="Nucleotide_cyclase"/>
</dbReference>
<feature type="domain" description="Response regulatory" evidence="7">
    <location>
        <begin position="3"/>
        <end position="119"/>
    </location>
</feature>
<name>A0A3E0TPP6_9GAMM</name>
<dbReference type="SMART" id="SM00073">
    <property type="entry name" value="HPT"/>
    <property type="match status" value="1"/>
</dbReference>
<dbReference type="PROSITE" id="PS50110">
    <property type="entry name" value="RESPONSE_REGULATORY"/>
    <property type="match status" value="1"/>
</dbReference>
<reference evidence="10 11" key="1">
    <citation type="submission" date="2018-08" db="EMBL/GenBank/DDBJ databases">
        <title>Thalassotalea euphylliae genome.</title>
        <authorList>
            <person name="Summers S."/>
            <person name="Rice S.A."/>
            <person name="Freckelton M.L."/>
            <person name="Nedved B.T."/>
            <person name="Hadfield M.G."/>
        </authorList>
    </citation>
    <scope>NUCLEOTIDE SEQUENCE [LARGE SCALE GENOMIC DNA]</scope>
    <source>
        <strain evidence="10 11">H1</strain>
    </source>
</reference>
<accession>A0A3E0TPP6</accession>
<dbReference type="SMART" id="SM00448">
    <property type="entry name" value="REC"/>
    <property type="match status" value="1"/>
</dbReference>
<dbReference type="InterPro" id="IPR036641">
    <property type="entry name" value="HPT_dom_sf"/>
</dbReference>
<dbReference type="PROSITE" id="PS50887">
    <property type="entry name" value="GGDEF"/>
    <property type="match status" value="1"/>
</dbReference>
<evidence type="ECO:0000259" key="7">
    <source>
        <dbReference type="PROSITE" id="PS50110"/>
    </source>
</evidence>
<evidence type="ECO:0000256" key="3">
    <source>
        <dbReference type="ARBA" id="ARBA00023012"/>
    </source>
</evidence>
<dbReference type="GO" id="GO:0004672">
    <property type="term" value="F:protein kinase activity"/>
    <property type="evidence" value="ECO:0007669"/>
    <property type="project" value="UniProtKB-ARBA"/>
</dbReference>
<evidence type="ECO:0000259" key="8">
    <source>
        <dbReference type="PROSITE" id="PS50887"/>
    </source>
</evidence>
<evidence type="ECO:0000313" key="11">
    <source>
        <dbReference type="Proteomes" id="UP000256478"/>
    </source>
</evidence>
<dbReference type="GO" id="GO:0005886">
    <property type="term" value="C:plasma membrane"/>
    <property type="evidence" value="ECO:0007669"/>
    <property type="project" value="TreeGrafter"/>
</dbReference>
<dbReference type="FunFam" id="3.30.70.270:FF:000001">
    <property type="entry name" value="Diguanylate cyclase domain protein"/>
    <property type="match status" value="1"/>
</dbReference>
<dbReference type="SUPFAM" id="SSF52172">
    <property type="entry name" value="CheY-like"/>
    <property type="match status" value="1"/>
</dbReference>
<dbReference type="EMBL" id="QUOU01000001">
    <property type="protein sequence ID" value="REL26591.1"/>
    <property type="molecule type" value="Genomic_DNA"/>
</dbReference>
<comment type="catalytic activity">
    <reaction evidence="4">
        <text>2 GTP = 3',3'-c-di-GMP + 2 diphosphate</text>
        <dbReference type="Rhea" id="RHEA:24898"/>
        <dbReference type="ChEBI" id="CHEBI:33019"/>
        <dbReference type="ChEBI" id="CHEBI:37565"/>
        <dbReference type="ChEBI" id="CHEBI:58805"/>
        <dbReference type="EC" id="2.7.7.65"/>
    </reaction>
</comment>
<dbReference type="InterPro" id="IPR001789">
    <property type="entry name" value="Sig_transdc_resp-reg_receiver"/>
</dbReference>
<dbReference type="InterPro" id="IPR050469">
    <property type="entry name" value="Diguanylate_Cyclase"/>
</dbReference>
<dbReference type="Pfam" id="PF00072">
    <property type="entry name" value="Response_reg"/>
    <property type="match status" value="1"/>
</dbReference>
<dbReference type="SMART" id="SM00267">
    <property type="entry name" value="GGDEF"/>
    <property type="match status" value="1"/>
</dbReference>
<feature type="modified residue" description="Phosphohistidine" evidence="5">
    <location>
        <position position="376"/>
    </location>
</feature>
<dbReference type="CDD" id="cd01949">
    <property type="entry name" value="GGDEF"/>
    <property type="match status" value="1"/>
</dbReference>
<dbReference type="InterPro" id="IPR000160">
    <property type="entry name" value="GGDEF_dom"/>
</dbReference>
<dbReference type="Gene3D" id="1.20.120.160">
    <property type="entry name" value="HPT domain"/>
    <property type="match status" value="1"/>
</dbReference>
<feature type="domain" description="HPt" evidence="9">
    <location>
        <begin position="337"/>
        <end position="434"/>
    </location>
</feature>
<evidence type="ECO:0000256" key="4">
    <source>
        <dbReference type="ARBA" id="ARBA00034247"/>
    </source>
</evidence>
<dbReference type="Gene3D" id="3.40.50.2300">
    <property type="match status" value="1"/>
</dbReference>
<keyword evidence="3" id="KW-0902">Two-component regulatory system</keyword>